<dbReference type="Proteomes" id="UP000821865">
    <property type="component" value="Chromosome 1"/>
</dbReference>
<accession>A0ACB8DY26</accession>
<gene>
    <name evidence="1" type="ORF">HPB49_008577</name>
</gene>
<organism evidence="1 2">
    <name type="scientific">Dermacentor silvarum</name>
    <name type="common">Tick</name>
    <dbReference type="NCBI Taxonomy" id="543639"/>
    <lineage>
        <taxon>Eukaryota</taxon>
        <taxon>Metazoa</taxon>
        <taxon>Ecdysozoa</taxon>
        <taxon>Arthropoda</taxon>
        <taxon>Chelicerata</taxon>
        <taxon>Arachnida</taxon>
        <taxon>Acari</taxon>
        <taxon>Parasitiformes</taxon>
        <taxon>Ixodida</taxon>
        <taxon>Ixodoidea</taxon>
        <taxon>Ixodidae</taxon>
        <taxon>Rhipicephalinae</taxon>
        <taxon>Dermacentor</taxon>
    </lineage>
</organism>
<evidence type="ECO:0000313" key="2">
    <source>
        <dbReference type="Proteomes" id="UP000821865"/>
    </source>
</evidence>
<keyword evidence="2" id="KW-1185">Reference proteome</keyword>
<proteinExistence type="predicted"/>
<name>A0ACB8DY26_DERSI</name>
<evidence type="ECO:0000313" key="1">
    <source>
        <dbReference type="EMBL" id="KAH7979175.1"/>
    </source>
</evidence>
<sequence>MATLTCRVQYLNDIDPFSASTNFPEPARPPTYVFNVNIPLINQIAGVHRLLKAPHKLDDCTLQLYKINATDNDYGSYLDLESTIDEQGDDFEGFQDKSLGSEEDHLGRRMACRGYASLSPVDLCNSPAPHLTTPSVLATNDEGRAVAVPCGTITGRVSRQQRVAGTREASVYCGSLRSSRCA</sequence>
<comment type="caution">
    <text evidence="1">The sequence shown here is derived from an EMBL/GenBank/DDBJ whole genome shotgun (WGS) entry which is preliminary data.</text>
</comment>
<dbReference type="EMBL" id="CM023470">
    <property type="protein sequence ID" value="KAH7979175.1"/>
    <property type="molecule type" value="Genomic_DNA"/>
</dbReference>
<reference evidence="1" key="1">
    <citation type="submission" date="2020-05" db="EMBL/GenBank/DDBJ databases">
        <title>Large-scale comparative analyses of tick genomes elucidate their genetic diversity and vector capacities.</title>
        <authorList>
            <person name="Jia N."/>
            <person name="Wang J."/>
            <person name="Shi W."/>
            <person name="Du L."/>
            <person name="Sun Y."/>
            <person name="Zhan W."/>
            <person name="Jiang J."/>
            <person name="Wang Q."/>
            <person name="Zhang B."/>
            <person name="Ji P."/>
            <person name="Sakyi L.B."/>
            <person name="Cui X."/>
            <person name="Yuan T."/>
            <person name="Jiang B."/>
            <person name="Yang W."/>
            <person name="Lam T.T.-Y."/>
            <person name="Chang Q."/>
            <person name="Ding S."/>
            <person name="Wang X."/>
            <person name="Zhu J."/>
            <person name="Ruan X."/>
            <person name="Zhao L."/>
            <person name="Wei J."/>
            <person name="Que T."/>
            <person name="Du C."/>
            <person name="Cheng J."/>
            <person name="Dai P."/>
            <person name="Han X."/>
            <person name="Huang E."/>
            <person name="Gao Y."/>
            <person name="Liu J."/>
            <person name="Shao H."/>
            <person name="Ye R."/>
            <person name="Li L."/>
            <person name="Wei W."/>
            <person name="Wang X."/>
            <person name="Wang C."/>
            <person name="Yang T."/>
            <person name="Huo Q."/>
            <person name="Li W."/>
            <person name="Guo W."/>
            <person name="Chen H."/>
            <person name="Zhou L."/>
            <person name="Ni X."/>
            <person name="Tian J."/>
            <person name="Zhou Y."/>
            <person name="Sheng Y."/>
            <person name="Liu T."/>
            <person name="Pan Y."/>
            <person name="Xia L."/>
            <person name="Li J."/>
            <person name="Zhao F."/>
            <person name="Cao W."/>
        </authorList>
    </citation>
    <scope>NUCLEOTIDE SEQUENCE</scope>
    <source>
        <strain evidence="1">Dsil-2018</strain>
    </source>
</reference>
<protein>
    <submittedName>
        <fullName evidence="1">Uncharacterized protein</fullName>
    </submittedName>
</protein>